<evidence type="ECO:0000313" key="6">
    <source>
        <dbReference type="EMBL" id="MFC0527140.1"/>
    </source>
</evidence>
<accession>A0ABV6LXK4</accession>
<evidence type="ECO:0000256" key="3">
    <source>
        <dbReference type="ARBA" id="ARBA00023125"/>
    </source>
</evidence>
<dbReference type="Pfam" id="PF04198">
    <property type="entry name" value="Sugar-bind"/>
    <property type="match status" value="1"/>
</dbReference>
<keyword evidence="2" id="KW-0805">Transcription regulation</keyword>
<keyword evidence="4" id="KW-0804">Transcription</keyword>
<dbReference type="Gene3D" id="1.10.10.10">
    <property type="entry name" value="Winged helix-like DNA-binding domain superfamily/Winged helix DNA-binding domain"/>
    <property type="match status" value="1"/>
</dbReference>
<dbReference type="RefSeq" id="WP_377246455.1">
    <property type="nucleotide sequence ID" value="NZ_JBHLUH010000006.1"/>
</dbReference>
<dbReference type="Gene3D" id="3.40.50.1360">
    <property type="match status" value="1"/>
</dbReference>
<protein>
    <submittedName>
        <fullName evidence="6">Sugar-binding transcriptional regulator</fullName>
    </submittedName>
</protein>
<dbReference type="Proteomes" id="UP001589867">
    <property type="component" value="Unassembled WGS sequence"/>
</dbReference>
<evidence type="ECO:0000259" key="5">
    <source>
        <dbReference type="Pfam" id="PF04198"/>
    </source>
</evidence>
<evidence type="ECO:0000256" key="1">
    <source>
        <dbReference type="ARBA" id="ARBA00010466"/>
    </source>
</evidence>
<dbReference type="PANTHER" id="PTHR34294">
    <property type="entry name" value="TRANSCRIPTIONAL REGULATOR-RELATED"/>
    <property type="match status" value="1"/>
</dbReference>
<organism evidence="6 7">
    <name type="scientific">Phytohabitans kaempferiae</name>
    <dbReference type="NCBI Taxonomy" id="1620943"/>
    <lineage>
        <taxon>Bacteria</taxon>
        <taxon>Bacillati</taxon>
        <taxon>Actinomycetota</taxon>
        <taxon>Actinomycetes</taxon>
        <taxon>Micromonosporales</taxon>
        <taxon>Micromonosporaceae</taxon>
    </lineage>
</organism>
<proteinExistence type="inferred from homology"/>
<feature type="domain" description="Sugar-binding" evidence="5">
    <location>
        <begin position="68"/>
        <end position="311"/>
    </location>
</feature>
<dbReference type="InterPro" id="IPR036388">
    <property type="entry name" value="WH-like_DNA-bd_sf"/>
</dbReference>
<keyword evidence="3" id="KW-0238">DNA-binding</keyword>
<dbReference type="PANTHER" id="PTHR34294:SF1">
    <property type="entry name" value="TRANSCRIPTIONAL REGULATOR LSRR"/>
    <property type="match status" value="1"/>
</dbReference>
<comment type="caution">
    <text evidence="6">The sequence shown here is derived from an EMBL/GenBank/DDBJ whole genome shotgun (WGS) entry which is preliminary data.</text>
</comment>
<evidence type="ECO:0000256" key="4">
    <source>
        <dbReference type="ARBA" id="ARBA00023163"/>
    </source>
</evidence>
<dbReference type="InterPro" id="IPR007324">
    <property type="entry name" value="Sugar-bd_dom_put"/>
</dbReference>
<reference evidence="6 7" key="1">
    <citation type="submission" date="2024-09" db="EMBL/GenBank/DDBJ databases">
        <authorList>
            <person name="Sun Q."/>
            <person name="Mori K."/>
        </authorList>
    </citation>
    <scope>NUCLEOTIDE SEQUENCE [LARGE SCALE GENOMIC DNA]</scope>
    <source>
        <strain evidence="6 7">TBRC 3947</strain>
    </source>
</reference>
<dbReference type="SUPFAM" id="SSF100950">
    <property type="entry name" value="NagB/RpiA/CoA transferase-like"/>
    <property type="match status" value="1"/>
</dbReference>
<gene>
    <name evidence="6" type="ORF">ACFFIA_05660</name>
</gene>
<evidence type="ECO:0000256" key="2">
    <source>
        <dbReference type="ARBA" id="ARBA00023015"/>
    </source>
</evidence>
<comment type="similarity">
    <text evidence="1">Belongs to the SorC transcriptional regulatory family.</text>
</comment>
<dbReference type="InterPro" id="IPR037171">
    <property type="entry name" value="NagB/RpiA_transferase-like"/>
</dbReference>
<sequence length="313" mass="32556">MSTEQRLSGDVVLMTNVARRFHLHGQSKSEIGAALGLSRFRVARILQAALDQGIVRIEIGLPGAVNAAISDQLRAAFGIDVAVVVEVDEQPLAPLLRSLSLATAELLGEALTSNDVLGLASARSILNIGEELVAFPACTVVQLTGAVSRPDALDIIQAIRDLTRVGGGEARVFYAPIISSDSAAGLRRNPDVQRAAELFPRITTAVVGVGQWRPGLSTVHDVVSPADQAAAAAAGVEIEVAGILLDGAGRPAPTPLAERTLAPTFEQLMAIPQRVAVTFGTARTAAVATALRTGVVNALITHRAMAEQLLAQA</sequence>
<keyword evidence="7" id="KW-1185">Reference proteome</keyword>
<name>A0ABV6LXK4_9ACTN</name>
<dbReference type="InterPro" id="IPR051054">
    <property type="entry name" value="SorC_transcr_regulators"/>
</dbReference>
<dbReference type="EMBL" id="JBHLUH010000006">
    <property type="protein sequence ID" value="MFC0527140.1"/>
    <property type="molecule type" value="Genomic_DNA"/>
</dbReference>
<evidence type="ECO:0000313" key="7">
    <source>
        <dbReference type="Proteomes" id="UP001589867"/>
    </source>
</evidence>